<feature type="signal peptide" evidence="1">
    <location>
        <begin position="1"/>
        <end position="24"/>
    </location>
</feature>
<protein>
    <recommendedName>
        <fullName evidence="2">Outer membrane protein beta-barrel domain-containing protein</fullName>
    </recommendedName>
</protein>
<reference evidence="3 4" key="1">
    <citation type="submission" date="2018-06" db="EMBL/GenBank/DDBJ databases">
        <authorList>
            <consortium name="Pathogen Informatics"/>
            <person name="Doyle S."/>
        </authorList>
    </citation>
    <scope>NUCLEOTIDE SEQUENCE [LARGE SCALE GENOMIC DNA]</scope>
    <source>
        <strain evidence="3 4">NCTC12858</strain>
    </source>
</reference>
<sequence length="927" mass="103840">MKVNFWTLLILLLCAFSPWGNVSAQNDLHTATGLVLDMQGEAIIGAHVQLKNDQKTYGAATNTNGFFSVKNVPAGKYRLSVSYIGYATVDKEVRLSRTKDWQLGNINLREDALHLQTLTVKALAADMQVRGDTLEFSAANYGLSEGSVLEDLIKKLPGAEVDESGKIKINGKEISKILIDGKEFFAGDPKVAGKNLPTNMIDKLQVLERLSDMARMSGFDDGEEETVINLTTKKSLRKGLFGSAYGSYGTVSRYEAGTMINRFSGDSQFTFIAAANNTNNQGFSDLDLDMSQASFINPNSGMGRQRGAVASPMQVPRIDPSKGLTESVVAGVNAATDLFSQLSLNGNGQYGYADQFVRTDRSIINILPDGKNTHQTEHSLDRSYRHNAGVELRLVWKPDSLTELIYRPSLRMNIGRRLYDVDYRTTPEGSETLINEGHYAMKEDSRLWSTFHFLNFSRRLNSRGRTISSMLSFNYRGEDREADHQSEGMPFRKDNNDISRYGYRLWLSYVEPVWSSFFLQGTYSLRQQQQENNRSWDRFVSNDVKTSNGEFSNRFTSQKLGVNLKYIRKFSDFTLGFSVDPSQTHSKRVGSSEISALDTTIRALNFAPIMSFTYNPRKQTSVRLTYRGRSLQPGLEQLIPIPDDTNPLLEIVGNPTLKPGFAHNLFARIQHYNSASKSSIRSSLFASYFMNAIVPYSQYDPKTGKRTLSYTNESGGYMLHGNASYTRPLGNRGLSLRMSLSGAYSQNPSFVNGQKNTSKGLRTNNRLTLAYQNSFLYTSLNGRLGWSYVTNTTAGKNEINTQDYTFNHEITLNIPWGLSLGSDMNYNANSGFSQDFRNRAVNWDTFVSYSFLAEKRATLRLKIYDMLDQGAAVSSVSTPLTLSEEKVNSMGRHVMLHFIYKFDSFSGGASHKDMKLPASTMPGPRRH</sequence>
<keyword evidence="1" id="KW-0732">Signal</keyword>
<gene>
    <name evidence="3" type="ORF">NCTC12858_01241</name>
</gene>
<feature type="domain" description="Outer membrane protein beta-barrel" evidence="2">
    <location>
        <begin position="459"/>
        <end position="900"/>
    </location>
</feature>
<dbReference type="Pfam" id="PF14905">
    <property type="entry name" value="OMP_b-brl_3"/>
    <property type="match status" value="1"/>
</dbReference>
<dbReference type="SUPFAM" id="SSF56935">
    <property type="entry name" value="Porins"/>
    <property type="match status" value="1"/>
</dbReference>
<dbReference type="Gene3D" id="2.60.40.1120">
    <property type="entry name" value="Carboxypeptidase-like, regulatory domain"/>
    <property type="match status" value="1"/>
</dbReference>
<dbReference type="RefSeq" id="WP_023937747.1">
    <property type="nucleotide sequence ID" value="NZ_FUXH01000001.1"/>
</dbReference>
<evidence type="ECO:0000259" key="2">
    <source>
        <dbReference type="Pfam" id="PF14905"/>
    </source>
</evidence>
<dbReference type="OrthoDB" id="603275at2"/>
<evidence type="ECO:0000313" key="3">
    <source>
        <dbReference type="EMBL" id="SQH73386.1"/>
    </source>
</evidence>
<dbReference type="Pfam" id="PF13715">
    <property type="entry name" value="CarbopepD_reg_2"/>
    <property type="match status" value="1"/>
</dbReference>
<dbReference type="SUPFAM" id="SSF49464">
    <property type="entry name" value="Carboxypeptidase regulatory domain-like"/>
    <property type="match status" value="1"/>
</dbReference>
<dbReference type="Proteomes" id="UP000249300">
    <property type="component" value="Chromosome 1"/>
</dbReference>
<dbReference type="AlphaFoldDB" id="A0A2X4PHH8"/>
<evidence type="ECO:0000313" key="4">
    <source>
        <dbReference type="Proteomes" id="UP000249300"/>
    </source>
</evidence>
<dbReference type="InterPro" id="IPR041700">
    <property type="entry name" value="OMP_b-brl_3"/>
</dbReference>
<dbReference type="KEGG" id="pcre:NCTC12858_01241"/>
<organism evidence="3 4">
    <name type="scientific">Porphyromonas crevioricanis</name>
    <dbReference type="NCBI Taxonomy" id="393921"/>
    <lineage>
        <taxon>Bacteria</taxon>
        <taxon>Pseudomonadati</taxon>
        <taxon>Bacteroidota</taxon>
        <taxon>Bacteroidia</taxon>
        <taxon>Bacteroidales</taxon>
        <taxon>Porphyromonadaceae</taxon>
        <taxon>Porphyromonas</taxon>
    </lineage>
</organism>
<evidence type="ECO:0000256" key="1">
    <source>
        <dbReference type="SAM" id="SignalP"/>
    </source>
</evidence>
<keyword evidence="4" id="KW-1185">Reference proteome</keyword>
<accession>A0A2X4PHH8</accession>
<dbReference type="EMBL" id="LS483447">
    <property type="protein sequence ID" value="SQH73386.1"/>
    <property type="molecule type" value="Genomic_DNA"/>
</dbReference>
<proteinExistence type="predicted"/>
<dbReference type="InterPro" id="IPR008969">
    <property type="entry name" value="CarboxyPept-like_regulatory"/>
</dbReference>
<name>A0A2X4PHH8_9PORP</name>
<feature type="chain" id="PRO_5016144268" description="Outer membrane protein beta-barrel domain-containing protein" evidence="1">
    <location>
        <begin position="25"/>
        <end position="927"/>
    </location>
</feature>